<protein>
    <submittedName>
        <fullName evidence="2">Uncharacterized protein</fullName>
    </submittedName>
</protein>
<organism evidence="2 3">
    <name type="scientific">Stigmatella aurantiaca (strain DW4/3-1)</name>
    <dbReference type="NCBI Taxonomy" id="378806"/>
    <lineage>
        <taxon>Bacteria</taxon>
        <taxon>Pseudomonadati</taxon>
        <taxon>Myxococcota</taxon>
        <taxon>Myxococcia</taxon>
        <taxon>Myxococcales</taxon>
        <taxon>Cystobacterineae</taxon>
        <taxon>Archangiaceae</taxon>
        <taxon>Stigmatella</taxon>
    </lineage>
</organism>
<proteinExistence type="predicted"/>
<evidence type="ECO:0000313" key="2">
    <source>
        <dbReference type="EMBL" id="EAU64210.1"/>
    </source>
</evidence>
<reference evidence="2 3" key="1">
    <citation type="submission" date="2006-04" db="EMBL/GenBank/DDBJ databases">
        <authorList>
            <person name="Nierman W.C."/>
        </authorList>
    </citation>
    <scope>NUCLEOTIDE SEQUENCE [LARGE SCALE GENOMIC DNA]</scope>
    <source>
        <strain evidence="2 3">DW4/3-1</strain>
    </source>
</reference>
<feature type="region of interest" description="Disordered" evidence="1">
    <location>
        <begin position="359"/>
        <end position="403"/>
    </location>
</feature>
<feature type="region of interest" description="Disordered" evidence="1">
    <location>
        <begin position="298"/>
        <end position="321"/>
    </location>
</feature>
<feature type="compositionally biased region" description="Low complexity" evidence="1">
    <location>
        <begin position="381"/>
        <end position="390"/>
    </location>
</feature>
<dbReference type="Proteomes" id="UP000032702">
    <property type="component" value="Unassembled WGS sequence"/>
</dbReference>
<sequence>MQPQQQGAQGDVGAQDEVQHAPVPHLAGRVAHPAHVDGRDGLQIAEEGNADEIIERELQLHRGVGEVPAEQPVLIAEIHPAQRVEAGEVVGARVAAADRGSPRGAEEEVAAAIDGEVALEVQPHVAVGLLVEGLRARGEFQQCRGAGEGASGVVVADAVVANLAGQLRLEAHLIVGGDPGGVQVHARVVERRVVQAEGRVRVNEVRGATGREVSLQVEEGAERIAQAARRAEVALAREEGDILVRVALIEPEAQGLEEAGGPGRTLLLVHVEQHAVGQLEGAVDREVEQQRVIAQAVRRHGEDLSEKPSAAGPGEAEEGAKLDVLPGQRLVVLGVGQRAGGQRLGRLGGHVRGRHGQVQHLGRAQQRGPSLPGLVEQHPQAPLGAGAGLEDAGGEVRAPDDGAPGHELVQVRAAVAVGHEEDAAIRQGHGIRLVALLGGEPLDGAGRAGLHPEEVEVAVGRRIRGVDDAAGTPGDLPLGVLVVRELHGLRVLTPGQGEHVHIPEARLVDANECQGLAVRREGHRGHAEQPMLADAVGGLVSQIDVHRDVRLTFNAGPDGAAADQRIDGLLLGDVRVALHVDDVPSVHLRHVGQAVLGQGEVAPEDGVEGLGARLPIAHHLLRAVGGLGIHQVQPALARLRDDGAVGDELSVRGAVQRGDDARALLQEIQRGRGLLGAQVRLEGAPLHPVLEAGRDPLRLVAGEPLQQLLELQGLRALARGNEPGGLVEHPLGEALAVLILQEGHARLADLVDPQVAVGPRREEVQEGIALHQIRVHHQVPDEHLRLGIQSALGVELGQPLDEPERDGLERISERLLGVRQGADLLNGELVRQLVRADLLEELVVSQVRQ</sequence>
<dbReference type="EMBL" id="AAMD01000126">
    <property type="protein sequence ID" value="EAU64210.1"/>
    <property type="molecule type" value="Genomic_DNA"/>
</dbReference>
<gene>
    <name evidence="2" type="ORF">STIAU_4342</name>
</gene>
<evidence type="ECO:0000256" key="1">
    <source>
        <dbReference type="SAM" id="MobiDB-lite"/>
    </source>
</evidence>
<evidence type="ECO:0000313" key="3">
    <source>
        <dbReference type="Proteomes" id="UP000032702"/>
    </source>
</evidence>
<name>Q08UR6_STIAD</name>
<accession>Q08UR6</accession>
<dbReference type="AlphaFoldDB" id="Q08UR6"/>
<comment type="caution">
    <text evidence="2">The sequence shown here is derived from an EMBL/GenBank/DDBJ whole genome shotgun (WGS) entry which is preliminary data.</text>
</comment>